<dbReference type="InParanoid" id="A0A5J5EMW8"/>
<sequence>MLVFESRTAELMDFVSAHRRVACAALEYDAISARRYRALCHAVQTQCPVNLNGRTMCWSDLSAAEQRRYVANSNDNYLGVRDAQLFLSFVKHVFTAYKAEVKRGVQRNDGGGEPAATTATLKLDNHQMAAELNEKMADGRMV</sequence>
<dbReference type="Proteomes" id="UP000326924">
    <property type="component" value="Unassembled WGS sequence"/>
</dbReference>
<name>A0A5J5EMW8_9PEZI</name>
<evidence type="ECO:0000313" key="2">
    <source>
        <dbReference type="Proteomes" id="UP000326924"/>
    </source>
</evidence>
<keyword evidence="2" id="KW-1185">Reference proteome</keyword>
<dbReference type="EMBL" id="VXIS01000204">
    <property type="protein sequence ID" value="KAA8897062.1"/>
    <property type="molecule type" value="Genomic_DNA"/>
</dbReference>
<accession>A0A5J5EMW8</accession>
<reference evidence="1 2" key="1">
    <citation type="submission" date="2019-09" db="EMBL/GenBank/DDBJ databases">
        <title>Draft genome of the ectomycorrhizal ascomycete Sphaerosporella brunnea.</title>
        <authorList>
            <consortium name="DOE Joint Genome Institute"/>
            <person name="Benucci G.M."/>
            <person name="Marozzi G."/>
            <person name="Antonielli L."/>
            <person name="Sanchez S."/>
            <person name="Marco P."/>
            <person name="Wang X."/>
            <person name="Falini L.B."/>
            <person name="Barry K."/>
            <person name="Haridas S."/>
            <person name="Lipzen A."/>
            <person name="Labutti K."/>
            <person name="Grigoriev I.V."/>
            <person name="Murat C."/>
            <person name="Martin F."/>
            <person name="Albertini E."/>
            <person name="Donnini D."/>
            <person name="Bonito G."/>
        </authorList>
    </citation>
    <scope>NUCLEOTIDE SEQUENCE [LARGE SCALE GENOMIC DNA]</scope>
    <source>
        <strain evidence="1 2">Sb_GMNB300</strain>
    </source>
</reference>
<organism evidence="1 2">
    <name type="scientific">Sphaerosporella brunnea</name>
    <dbReference type="NCBI Taxonomy" id="1250544"/>
    <lineage>
        <taxon>Eukaryota</taxon>
        <taxon>Fungi</taxon>
        <taxon>Dikarya</taxon>
        <taxon>Ascomycota</taxon>
        <taxon>Pezizomycotina</taxon>
        <taxon>Pezizomycetes</taxon>
        <taxon>Pezizales</taxon>
        <taxon>Pyronemataceae</taxon>
        <taxon>Sphaerosporella</taxon>
    </lineage>
</organism>
<proteinExistence type="predicted"/>
<dbReference type="AlphaFoldDB" id="A0A5J5EMW8"/>
<comment type="caution">
    <text evidence="1">The sequence shown here is derived from an EMBL/GenBank/DDBJ whole genome shotgun (WGS) entry which is preliminary data.</text>
</comment>
<gene>
    <name evidence="1" type="ORF">FN846DRAFT_910517</name>
</gene>
<evidence type="ECO:0000313" key="1">
    <source>
        <dbReference type="EMBL" id="KAA8897062.1"/>
    </source>
</evidence>
<protein>
    <submittedName>
        <fullName evidence="1">Uncharacterized protein</fullName>
    </submittedName>
</protein>